<accession>A0ABT7V2W0</accession>
<protein>
    <recommendedName>
        <fullName evidence="3">YtxH-like protein</fullName>
    </recommendedName>
</protein>
<proteinExistence type="predicted"/>
<dbReference type="Proteomes" id="UP001529256">
    <property type="component" value="Unassembled WGS sequence"/>
</dbReference>
<reference evidence="1 2" key="3">
    <citation type="submission" date="2023-06" db="EMBL/GenBank/DDBJ databases">
        <authorList>
            <person name="Zeman M."/>
            <person name="Kubasova T."/>
            <person name="Jahodarova E."/>
            <person name="Nykrynova M."/>
            <person name="Rychlik I."/>
        </authorList>
    </citation>
    <scope>NUCLEOTIDE SEQUENCE [LARGE SCALE GENOMIC DNA]</scope>
    <source>
        <strain evidence="1 2">153_Feed</strain>
    </source>
</reference>
<gene>
    <name evidence="1" type="ORF">QUW25_03900</name>
</gene>
<evidence type="ECO:0008006" key="3">
    <source>
        <dbReference type="Google" id="ProtNLM"/>
    </source>
</evidence>
<evidence type="ECO:0000313" key="2">
    <source>
        <dbReference type="Proteomes" id="UP001529256"/>
    </source>
</evidence>
<organism evidence="1 2">
    <name type="scientific">Thermophilibacter provencensis</name>
    <dbReference type="NCBI Taxonomy" id="1852386"/>
    <lineage>
        <taxon>Bacteria</taxon>
        <taxon>Bacillati</taxon>
        <taxon>Actinomycetota</taxon>
        <taxon>Coriobacteriia</taxon>
        <taxon>Coriobacteriales</taxon>
        <taxon>Atopobiaceae</taxon>
        <taxon>Thermophilibacter</taxon>
    </lineage>
</organism>
<evidence type="ECO:0000313" key="1">
    <source>
        <dbReference type="EMBL" id="MDM8270821.1"/>
    </source>
</evidence>
<keyword evidence="2" id="KW-1185">Reference proteome</keyword>
<sequence length="84" mass="9207">MKKIKTTLVLVGGVALALVAAYNVLLSNEAKESLRNGARAVKDACDKVCDAVNESYGVVMDDNLPNREKTEQQWSNLGYYNIKS</sequence>
<dbReference type="EMBL" id="JAUDEA010000004">
    <property type="protein sequence ID" value="MDM8270821.1"/>
    <property type="molecule type" value="Genomic_DNA"/>
</dbReference>
<dbReference type="RefSeq" id="WP_289510917.1">
    <property type="nucleotide sequence ID" value="NZ_JAUDEA010000004.1"/>
</dbReference>
<comment type="caution">
    <text evidence="1">The sequence shown here is derived from an EMBL/GenBank/DDBJ whole genome shotgun (WGS) entry which is preliminary data.</text>
</comment>
<reference evidence="1 2" key="1">
    <citation type="submission" date="2023-06" db="EMBL/GenBank/DDBJ databases">
        <title>Identification and characterization of horizontal gene transfer across gut microbiota members of farm animals based on homology search.</title>
        <authorList>
            <person name="Schwarzerova J."/>
            <person name="Nykrynova M."/>
            <person name="Jureckova K."/>
            <person name="Cejkova D."/>
            <person name="Rychlik I."/>
        </authorList>
    </citation>
    <scope>NUCLEOTIDE SEQUENCE [LARGE SCALE GENOMIC DNA]</scope>
    <source>
        <strain evidence="1 2">153_Feed</strain>
    </source>
</reference>
<name>A0ABT7V2W0_9ACTN</name>
<reference evidence="2" key="2">
    <citation type="submission" date="2023-06" db="EMBL/GenBank/DDBJ databases">
        <title>Identification and characterization of horizontal gene transfer across gut microbiota members of farm animals based on homology search.</title>
        <authorList>
            <person name="Zeman M."/>
            <person name="Kubasova T."/>
            <person name="Jahodarova E."/>
            <person name="Nykrynova M."/>
            <person name="Rychlik I."/>
        </authorList>
    </citation>
    <scope>NUCLEOTIDE SEQUENCE [LARGE SCALE GENOMIC DNA]</scope>
    <source>
        <strain evidence="2">153_Feed</strain>
    </source>
</reference>